<dbReference type="OrthoDB" id="1104827at2759"/>
<keyword evidence="9" id="KW-1185">Reference proteome</keyword>
<feature type="compositionally biased region" description="Basic and acidic residues" evidence="5">
    <location>
        <begin position="1061"/>
        <end position="1071"/>
    </location>
</feature>
<feature type="domain" description="GBD/FH3" evidence="6">
    <location>
        <begin position="251"/>
        <end position="667"/>
    </location>
</feature>
<organism evidence="8 9">
    <name type="scientific">Malassezia vespertilionis</name>
    <dbReference type="NCBI Taxonomy" id="2020962"/>
    <lineage>
        <taxon>Eukaryota</taxon>
        <taxon>Fungi</taxon>
        <taxon>Dikarya</taxon>
        <taxon>Basidiomycota</taxon>
        <taxon>Ustilaginomycotina</taxon>
        <taxon>Malasseziomycetes</taxon>
        <taxon>Malasseziales</taxon>
        <taxon>Malasseziaceae</taxon>
        <taxon>Malassezia</taxon>
    </lineage>
</organism>
<feature type="region of interest" description="Disordered" evidence="5">
    <location>
        <begin position="1537"/>
        <end position="1557"/>
    </location>
</feature>
<dbReference type="InterPro" id="IPR042201">
    <property type="entry name" value="FH2_Formin_sf"/>
</dbReference>
<dbReference type="SUPFAM" id="SSF52833">
    <property type="entry name" value="Thioredoxin-like"/>
    <property type="match status" value="1"/>
</dbReference>
<sequence length="1741" mass="191702">MSRARILRHALTTQPQPSGARSAFVLPCRKLVIEYCESQVGSKGTRDYLLQHAANMARTYSGVEFVVTPRPQRQPLARSFYLNGRSKQVSLQNLEATQVAPKIQQLLDSSGTKTDGLKRNPVRSTASSARGIWSPLHDDPHTLYAMESLFGRKRRARAQEDGAVRRLAQDDGTASAVTAYEAPTISPVRPVSECGAVPLTLGDTIPILRTNARNSDMGTSVRAVGQTRNTKNQRAQHLRHSILAKLPDACIARPSDDDIERMFADLMDRRDLLQEDASHTDTARTMSSFGIEKKWTLVYNDLLTEHSTEKARERHSYKPQGASLGMQQSTMVLVRNSPEWFIKKFMDGTVTAKHIESLAVTLRTCAIGWLQNFVEAKGTPVLSSFLTGLHTHNPPNDADLALEYELLKAFRSLFNSKPGAHDALRHPKCISGITQSLISPQLSTRKQAADILLFLCHWEKPQGHALVLQGVDELRSIRRLPGRFDGWFSALEAAIDGRGRMGSLVGASDEVRKLQLSGMLESGLTEYVVNNMFLINAIVNGDILDDLHERVHLRSQMQASGLPRIMSKMRALNVPDLDTQLDVYVKDAQSDQEELAESLEQPAAMREPQELLQAVLSRVQDSRARDFFVSALEHLLLIRHEGPDLVHYYQLIDSMVNTVVMDRDGSARQGDMEALMGTSLNNVLGRFSDHDLLERLQSELYEVRAALQAHEQESNRLRAELEASQGGLVGKLQAQVRELQQDLALSRDNGTAIQHDMEELERTYVDRILRLELELRESVAMLREQEQSAGGHAQFDRETLRDSLERQVERSRTIRKLVSAPGRTEPLPPLEGPRPMPTFDRTPRAAEQAVLDVGLGMERRPSQNPVPLRAPLRAVQASPTSSPRLDMSADAERIGQAVLAMDLSSSFNTAESESAPNSGALSEDGNEWSMKAKLASGMAMHTDLQTRMKDVRDARIRRREVSNANDDVAEGDAVAKAADDKAGAAADAAVSVPPSGIPVANAAPLPPPPPPPPAPPAPPAPPSNDMPPAPPPAPLPGGIPPPPPPPPPAAGESLMAQLRVRVGDTDQDAHSKSPPLGSEKRNSLMDVRTSITLDSLGPPGPMHAPPAPPEHANFGPTNLRKNVLDMAKSRMKQLQWDKLSAEHASNTVWGENGKFETELRSALLTRGVFDDMESEFKAKEVSKKAAGTVKRDQKELQTYLNYATRQGIEMVLKRVRSRLTGSQHCTPEEVAHFIIRCDAQVCEQSILTELLRYYPESETKGRLGEYKNASDEQLRLLHPADRLVVLLMTVPHLKDKVKGLLYRAKYADTVELIRNGASRIRHGSEALMHAPNFAQVLSMVLMFGNYLNATGIKGGAHGFRISSINKLVDTKAGDGTTLLHFVERTIARCFPELEAFTEELTSATQACRVQLQDLRRDLAELTTGSIQHKKDLDRLLSEREENLEDPYAKIMLPFLKHASDELSKLSDQIHFTERVFADALKFYGEGGDPARRGFAPSQGMPTEEFFGIFKEFLAAYRKVKADNAVLAKQRAAEAARRAAAQERAQERSDAQARKRQGVDDTAVLESLLGSLRSSGGTPMRLQRQARRRARLTSGGAKASADKPVELMEYIAEDEDPSSIAALMLAKLQGGTEAISDAASAEMHATAAKRAERRRGREERNSMPVWSDASAIPESAYTLGDGSPQSKARDARSLSSLPASPTRKRAETMPRAAHTAATNTPMSTSPDSFYSLTGQENGVQDK</sequence>
<feature type="compositionally biased region" description="Pro residues" evidence="5">
    <location>
        <begin position="1098"/>
        <end position="1109"/>
    </location>
</feature>
<dbReference type="Gene3D" id="1.10.238.150">
    <property type="entry name" value="Formin, FH3 diaphanous domain"/>
    <property type="match status" value="1"/>
</dbReference>
<dbReference type="GO" id="GO:0051017">
    <property type="term" value="P:actin filament bundle assembly"/>
    <property type="evidence" value="ECO:0007669"/>
    <property type="project" value="TreeGrafter"/>
</dbReference>
<evidence type="ECO:0000313" key="9">
    <source>
        <dbReference type="Proteomes" id="UP000232875"/>
    </source>
</evidence>
<dbReference type="PANTHER" id="PTHR47102:SF2">
    <property type="entry name" value="PROTEIN BNI1"/>
    <property type="match status" value="1"/>
</dbReference>
<dbReference type="Pfam" id="PF06367">
    <property type="entry name" value="Drf_FH3"/>
    <property type="match status" value="1"/>
</dbReference>
<dbReference type="InterPro" id="IPR016024">
    <property type="entry name" value="ARM-type_fold"/>
</dbReference>
<feature type="compositionally biased region" description="Polar residues" evidence="5">
    <location>
        <begin position="1715"/>
        <end position="1741"/>
    </location>
</feature>
<dbReference type="Pfam" id="PF06371">
    <property type="entry name" value="Drf_GBD"/>
    <property type="match status" value="1"/>
</dbReference>
<feature type="region of interest" description="Disordered" evidence="5">
    <location>
        <begin position="820"/>
        <end position="840"/>
    </location>
</feature>
<comment type="subcellular location">
    <subcellularLocation>
        <location evidence="1">Mitochondrion</location>
    </subcellularLocation>
</comment>
<keyword evidence="4" id="KW-0175">Coiled coil</keyword>
<feature type="region of interest" description="Disordered" evidence="5">
    <location>
        <begin position="1000"/>
        <end position="1117"/>
    </location>
</feature>
<dbReference type="GO" id="GO:0032153">
    <property type="term" value="C:cell division site"/>
    <property type="evidence" value="ECO:0007669"/>
    <property type="project" value="UniProtKB-ARBA"/>
</dbReference>
<accession>A0A2N1JCU2</accession>
<dbReference type="Pfam" id="PF02181">
    <property type="entry name" value="FH2"/>
    <property type="match status" value="1"/>
</dbReference>
<feature type="domain" description="FH2" evidence="7">
    <location>
        <begin position="1121"/>
        <end position="1542"/>
    </location>
</feature>
<feature type="coiled-coil region" evidence="4">
    <location>
        <begin position="693"/>
        <end position="788"/>
    </location>
</feature>
<name>A0A2N1JCU2_9BASI</name>
<dbReference type="GO" id="GO:0005739">
    <property type="term" value="C:mitochondrion"/>
    <property type="evidence" value="ECO:0007669"/>
    <property type="project" value="UniProtKB-SubCell"/>
</dbReference>
<dbReference type="InterPro" id="IPR015425">
    <property type="entry name" value="FH2_Formin"/>
</dbReference>
<feature type="region of interest" description="Disordered" evidence="5">
    <location>
        <begin position="1569"/>
        <end position="1599"/>
    </location>
</feature>
<dbReference type="GO" id="GO:0003779">
    <property type="term" value="F:actin binding"/>
    <property type="evidence" value="ECO:0007669"/>
    <property type="project" value="InterPro"/>
</dbReference>
<reference evidence="8 9" key="1">
    <citation type="submission" date="2017-10" db="EMBL/GenBank/DDBJ databases">
        <title>A novel species of cold-tolerant Malassezia isolated from bats.</title>
        <authorList>
            <person name="Lorch J.M."/>
            <person name="Palmer J.M."/>
            <person name="Vanderwolf K.J."/>
            <person name="Schmidt K.Z."/>
            <person name="Verant M.L."/>
            <person name="Weller T.J."/>
            <person name="Blehert D.S."/>
        </authorList>
    </citation>
    <scope>NUCLEOTIDE SEQUENCE [LARGE SCALE GENOMIC DNA]</scope>
    <source>
        <strain evidence="8 9">NWHC:44797-103</strain>
    </source>
</reference>
<dbReference type="PROSITE" id="PS51444">
    <property type="entry name" value="FH2"/>
    <property type="match status" value="1"/>
</dbReference>
<evidence type="ECO:0000256" key="2">
    <source>
        <dbReference type="ARBA" id="ARBA00023128"/>
    </source>
</evidence>
<dbReference type="GO" id="GO:0015629">
    <property type="term" value="C:actin cytoskeleton"/>
    <property type="evidence" value="ECO:0007669"/>
    <property type="project" value="UniProtKB-ARBA"/>
</dbReference>
<evidence type="ECO:0000256" key="5">
    <source>
        <dbReference type="SAM" id="MobiDB-lite"/>
    </source>
</evidence>
<dbReference type="InterPro" id="IPR011989">
    <property type="entry name" value="ARM-like"/>
</dbReference>
<feature type="compositionally biased region" description="Low complexity" evidence="5">
    <location>
        <begin position="1569"/>
        <end position="1582"/>
    </location>
</feature>
<evidence type="ECO:0000313" key="8">
    <source>
        <dbReference type="EMBL" id="PKI84365.1"/>
    </source>
</evidence>
<dbReference type="InterPro" id="IPR014768">
    <property type="entry name" value="GBD/FH3_dom"/>
</dbReference>
<dbReference type="GO" id="GO:0031267">
    <property type="term" value="F:small GTPase binding"/>
    <property type="evidence" value="ECO:0007669"/>
    <property type="project" value="InterPro"/>
</dbReference>
<dbReference type="GO" id="GO:0043332">
    <property type="term" value="C:mating projection tip"/>
    <property type="evidence" value="ECO:0007669"/>
    <property type="project" value="TreeGrafter"/>
</dbReference>
<dbReference type="Gene3D" id="1.25.10.10">
    <property type="entry name" value="Leucine-rich Repeat Variant"/>
    <property type="match status" value="1"/>
</dbReference>
<comment type="similarity">
    <text evidence="3">Belongs to the formin homology family. BNI1 subfamily.</text>
</comment>
<dbReference type="EMBL" id="KZ454989">
    <property type="protein sequence ID" value="PKI84365.1"/>
    <property type="molecule type" value="Genomic_DNA"/>
</dbReference>
<dbReference type="SMART" id="SM01140">
    <property type="entry name" value="Drf_GBD"/>
    <property type="match status" value="1"/>
</dbReference>
<dbReference type="SUPFAM" id="SSF101447">
    <property type="entry name" value="Formin homology 2 domain (FH2 domain)"/>
    <property type="match status" value="1"/>
</dbReference>
<dbReference type="SMART" id="SM00498">
    <property type="entry name" value="FH2"/>
    <property type="match status" value="1"/>
</dbReference>
<evidence type="ECO:0000259" key="7">
    <source>
        <dbReference type="PROSITE" id="PS51444"/>
    </source>
</evidence>
<dbReference type="SMART" id="SM00916">
    <property type="entry name" value="L51_S25_CI-B8"/>
    <property type="match status" value="1"/>
</dbReference>
<dbReference type="PANTHER" id="PTHR47102">
    <property type="entry name" value="PROTEIN BNI1"/>
    <property type="match status" value="1"/>
</dbReference>
<dbReference type="STRING" id="2020962.A0A2N1JCU2"/>
<dbReference type="InterPro" id="IPR051661">
    <property type="entry name" value="Actin_filament_regulator"/>
</dbReference>
<dbReference type="GO" id="GO:0005938">
    <property type="term" value="C:cell cortex"/>
    <property type="evidence" value="ECO:0007669"/>
    <property type="project" value="UniProtKB-ARBA"/>
</dbReference>
<dbReference type="InterPro" id="IPR007741">
    <property type="entry name" value="Ribosomal_mL43/mS25/NADH_DH"/>
</dbReference>
<gene>
    <name evidence="8" type="ORF">MVES_001473</name>
</gene>
<feature type="compositionally biased region" description="Pro residues" evidence="5">
    <location>
        <begin position="1004"/>
        <end position="1049"/>
    </location>
</feature>
<dbReference type="SUPFAM" id="SSF48371">
    <property type="entry name" value="ARM repeat"/>
    <property type="match status" value="1"/>
</dbReference>
<dbReference type="InterPro" id="IPR036249">
    <property type="entry name" value="Thioredoxin-like_sf"/>
</dbReference>
<dbReference type="InterPro" id="IPR010473">
    <property type="entry name" value="GTPase-bd"/>
</dbReference>
<dbReference type="GO" id="GO:1903475">
    <property type="term" value="P:mitotic actomyosin contractile ring assembly"/>
    <property type="evidence" value="ECO:0007669"/>
    <property type="project" value="TreeGrafter"/>
</dbReference>
<dbReference type="Gene3D" id="6.10.30.50">
    <property type="match status" value="1"/>
</dbReference>
<keyword evidence="2" id="KW-0496">Mitochondrion</keyword>
<dbReference type="Gene3D" id="1.20.58.2220">
    <property type="entry name" value="Formin, FH2 domain"/>
    <property type="match status" value="1"/>
</dbReference>
<evidence type="ECO:0000256" key="1">
    <source>
        <dbReference type="ARBA" id="ARBA00004173"/>
    </source>
</evidence>
<feature type="region of interest" description="Disordered" evidence="5">
    <location>
        <begin position="1644"/>
        <end position="1741"/>
    </location>
</feature>
<dbReference type="PROSITE" id="PS51232">
    <property type="entry name" value="GBD_FH3"/>
    <property type="match status" value="1"/>
</dbReference>
<dbReference type="Pfam" id="PF05047">
    <property type="entry name" value="L51_S25_CI-B8"/>
    <property type="match status" value="1"/>
</dbReference>
<proteinExistence type="inferred from homology"/>
<dbReference type="GO" id="GO:0051016">
    <property type="term" value="P:barbed-end actin filament capping"/>
    <property type="evidence" value="ECO:0007669"/>
    <property type="project" value="TreeGrafter"/>
</dbReference>
<protein>
    <submittedName>
        <fullName evidence="8">Uncharacterized protein</fullName>
    </submittedName>
</protein>
<evidence type="ECO:0000256" key="4">
    <source>
        <dbReference type="SAM" id="Coils"/>
    </source>
</evidence>
<evidence type="ECO:0000259" key="6">
    <source>
        <dbReference type="PROSITE" id="PS51232"/>
    </source>
</evidence>
<dbReference type="Gene3D" id="3.40.30.10">
    <property type="entry name" value="Glutaredoxin"/>
    <property type="match status" value="1"/>
</dbReference>
<evidence type="ECO:0000256" key="3">
    <source>
        <dbReference type="ARBA" id="ARBA00037935"/>
    </source>
</evidence>
<dbReference type="Proteomes" id="UP000232875">
    <property type="component" value="Unassembled WGS sequence"/>
</dbReference>
<dbReference type="InterPro" id="IPR010472">
    <property type="entry name" value="FH3_dom"/>
</dbReference>
<feature type="compositionally biased region" description="Pro residues" evidence="5">
    <location>
        <begin position="826"/>
        <end position="836"/>
    </location>
</feature>
<dbReference type="SMART" id="SM01139">
    <property type="entry name" value="Drf_FH3"/>
    <property type="match status" value="1"/>
</dbReference>